<evidence type="ECO:0000256" key="1">
    <source>
        <dbReference type="ARBA" id="ARBA00022679"/>
    </source>
</evidence>
<keyword evidence="4 7" id="KW-0418">Kinase</keyword>
<accession>T0ZNT4</accession>
<reference evidence="7" key="1">
    <citation type="submission" date="2013-08" db="EMBL/GenBank/DDBJ databases">
        <authorList>
            <person name="Mendez C."/>
            <person name="Richter M."/>
            <person name="Ferrer M."/>
            <person name="Sanchez J."/>
        </authorList>
    </citation>
    <scope>NUCLEOTIDE SEQUENCE</scope>
</reference>
<keyword evidence="1" id="KW-0808">Transferase</keyword>
<dbReference type="InterPro" id="IPR027417">
    <property type="entry name" value="P-loop_NTPase"/>
</dbReference>
<dbReference type="GO" id="GO:0004798">
    <property type="term" value="F:dTMP kinase activity"/>
    <property type="evidence" value="ECO:0007669"/>
    <property type="project" value="InterPro"/>
</dbReference>
<evidence type="ECO:0000256" key="2">
    <source>
        <dbReference type="ARBA" id="ARBA00022727"/>
    </source>
</evidence>
<dbReference type="EMBL" id="AUZY01012335">
    <property type="protein sequence ID" value="EQD30379.1"/>
    <property type="molecule type" value="Genomic_DNA"/>
</dbReference>
<proteinExistence type="predicted"/>
<dbReference type="GO" id="GO:0005524">
    <property type="term" value="F:ATP binding"/>
    <property type="evidence" value="ECO:0007669"/>
    <property type="project" value="UniProtKB-KW"/>
</dbReference>
<dbReference type="SUPFAM" id="SSF52540">
    <property type="entry name" value="P-loop containing nucleoside triphosphate hydrolases"/>
    <property type="match status" value="1"/>
</dbReference>
<dbReference type="PROSITE" id="PS01331">
    <property type="entry name" value="THYMIDYLATE_KINASE"/>
    <property type="match status" value="1"/>
</dbReference>
<dbReference type="GO" id="GO:0006233">
    <property type="term" value="P:dTDP biosynthetic process"/>
    <property type="evidence" value="ECO:0007669"/>
    <property type="project" value="InterPro"/>
</dbReference>
<reference evidence="7" key="2">
    <citation type="journal article" date="2014" name="ISME J.">
        <title>Microbial stratification in low pH oxic and suboxic macroscopic growths along an acid mine drainage.</title>
        <authorList>
            <person name="Mendez-Garcia C."/>
            <person name="Mesa V."/>
            <person name="Sprenger R.R."/>
            <person name="Richter M."/>
            <person name="Diez M.S."/>
            <person name="Solano J."/>
            <person name="Bargiela R."/>
            <person name="Golyshina O.V."/>
            <person name="Manteca A."/>
            <person name="Ramos J.L."/>
            <person name="Gallego J.R."/>
            <person name="Llorente I."/>
            <person name="Martins Dos Santos V.A."/>
            <person name="Jensen O.N."/>
            <person name="Pelaez A.I."/>
            <person name="Sanchez J."/>
            <person name="Ferrer M."/>
        </authorList>
    </citation>
    <scope>NUCLEOTIDE SEQUENCE</scope>
</reference>
<evidence type="ECO:0000259" key="6">
    <source>
        <dbReference type="Pfam" id="PF02223"/>
    </source>
</evidence>
<gene>
    <name evidence="7" type="ORF">B1B_18432</name>
</gene>
<dbReference type="InterPro" id="IPR018095">
    <property type="entry name" value="Thymidylate_kin_CS"/>
</dbReference>
<dbReference type="AlphaFoldDB" id="T0ZNT4"/>
<dbReference type="InterPro" id="IPR039430">
    <property type="entry name" value="Thymidylate_kin-like_dom"/>
</dbReference>
<keyword evidence="5" id="KW-0067">ATP-binding</keyword>
<sequence length="179" mass="19852">MAGDSPVVPWKEPRDPYFAARAASATSSGRWEEAALAFTLDRALAQGDLIRLVTAGKLVLSDRSLYSTLAYQVPALGPSARRRVVAWQRQLAQPPDLVLWLKLPVEEALARLALRPGRKAPWEARETLERAHRAYGTLARRTPRTFRVVDARPPLRTVVLVAAALVEEAWRCRGRGLAP</sequence>
<evidence type="ECO:0000256" key="5">
    <source>
        <dbReference type="ARBA" id="ARBA00022840"/>
    </source>
</evidence>
<dbReference type="Pfam" id="PF02223">
    <property type="entry name" value="Thymidylate_kin"/>
    <property type="match status" value="1"/>
</dbReference>
<keyword evidence="3" id="KW-0547">Nucleotide-binding</keyword>
<name>T0ZNT4_9ZZZZ</name>
<feature type="domain" description="Thymidylate kinase-like" evidence="6">
    <location>
        <begin position="32"/>
        <end position="158"/>
    </location>
</feature>
<protein>
    <submittedName>
        <fullName evidence="7">Thymidylate kinase</fullName>
    </submittedName>
</protein>
<evidence type="ECO:0000256" key="4">
    <source>
        <dbReference type="ARBA" id="ARBA00022777"/>
    </source>
</evidence>
<evidence type="ECO:0000313" key="7">
    <source>
        <dbReference type="EMBL" id="EQD30379.1"/>
    </source>
</evidence>
<keyword evidence="2" id="KW-0545">Nucleotide biosynthesis</keyword>
<comment type="caution">
    <text evidence="7">The sequence shown here is derived from an EMBL/GenBank/DDBJ whole genome shotgun (WGS) entry which is preliminary data.</text>
</comment>
<dbReference type="CDD" id="cd01672">
    <property type="entry name" value="TMPK"/>
    <property type="match status" value="1"/>
</dbReference>
<organism evidence="7">
    <name type="scientific">mine drainage metagenome</name>
    <dbReference type="NCBI Taxonomy" id="410659"/>
    <lineage>
        <taxon>unclassified sequences</taxon>
        <taxon>metagenomes</taxon>
        <taxon>ecological metagenomes</taxon>
    </lineage>
</organism>
<evidence type="ECO:0000256" key="3">
    <source>
        <dbReference type="ARBA" id="ARBA00022741"/>
    </source>
</evidence>
<dbReference type="Gene3D" id="3.40.50.300">
    <property type="entry name" value="P-loop containing nucleotide triphosphate hydrolases"/>
    <property type="match status" value="1"/>
</dbReference>